<dbReference type="Proteomes" id="UP001197492">
    <property type="component" value="Unassembled WGS sequence"/>
</dbReference>
<feature type="transmembrane region" description="Helical" evidence="1">
    <location>
        <begin position="12"/>
        <end position="32"/>
    </location>
</feature>
<sequence>MKEFKVKPNLAVGIWLGALTLVWVYDIVMFVLKSLDQQSFIIVSIFLAVLYFYFLGCRPYKYIVDGKTLIFKRRLLPQKEVDLMSCEVICDPVSRMADLVTRPHAIELYTDLKKRYSTFPKERYEFVDAICESNKRIHCTVADYTDQHRKIEKKERRENRRRRKINKRS</sequence>
<accession>A0AAW4MZF1</accession>
<dbReference type="AlphaFoldDB" id="A0AAW4MZF1"/>
<reference evidence="2 5" key="1">
    <citation type="submission" date="2021-06" db="EMBL/GenBank/DDBJ databases">
        <title>Collection of gut derived symbiotic bacterial strains cultured from healthy donors.</title>
        <authorList>
            <person name="Lin H."/>
            <person name="Littmann E."/>
            <person name="Pamer E.G."/>
        </authorList>
    </citation>
    <scope>NUCLEOTIDE SEQUENCE</scope>
    <source>
        <strain evidence="3 5">MSK.21.70</strain>
        <strain evidence="2">MSK.21.82</strain>
    </source>
</reference>
<keyword evidence="1" id="KW-0812">Transmembrane</keyword>
<organism evidence="2 4">
    <name type="scientific">Catenibacterium mitsuokai</name>
    <dbReference type="NCBI Taxonomy" id="100886"/>
    <lineage>
        <taxon>Bacteria</taxon>
        <taxon>Bacillati</taxon>
        <taxon>Bacillota</taxon>
        <taxon>Erysipelotrichia</taxon>
        <taxon>Erysipelotrichales</taxon>
        <taxon>Coprobacillaceae</taxon>
        <taxon>Catenibacterium</taxon>
    </lineage>
</organism>
<feature type="transmembrane region" description="Helical" evidence="1">
    <location>
        <begin position="38"/>
        <end position="57"/>
    </location>
</feature>
<comment type="caution">
    <text evidence="2">The sequence shown here is derived from an EMBL/GenBank/DDBJ whole genome shotgun (WGS) entry which is preliminary data.</text>
</comment>
<dbReference type="EMBL" id="JAHOEF010000059">
    <property type="protein sequence ID" value="MBV3383262.1"/>
    <property type="molecule type" value="Genomic_DNA"/>
</dbReference>
<dbReference type="Proteomes" id="UP001196408">
    <property type="component" value="Unassembled WGS sequence"/>
</dbReference>
<protein>
    <submittedName>
        <fullName evidence="2">Uncharacterized protein</fullName>
    </submittedName>
</protein>
<gene>
    <name evidence="2" type="ORF">KSV97_08540</name>
    <name evidence="3" type="ORF">KSW06_02655</name>
</gene>
<name>A0AAW4MZF1_9FIRM</name>
<keyword evidence="1" id="KW-1133">Transmembrane helix</keyword>
<evidence type="ECO:0000256" key="1">
    <source>
        <dbReference type="SAM" id="Phobius"/>
    </source>
</evidence>
<keyword evidence="5" id="KW-1185">Reference proteome</keyword>
<evidence type="ECO:0000313" key="5">
    <source>
        <dbReference type="Proteomes" id="UP001197492"/>
    </source>
</evidence>
<evidence type="ECO:0000313" key="2">
    <source>
        <dbReference type="EMBL" id="MBV3383262.1"/>
    </source>
</evidence>
<dbReference type="RefSeq" id="WP_217747997.1">
    <property type="nucleotide sequence ID" value="NZ_JAHOEB010000011.1"/>
</dbReference>
<dbReference type="EMBL" id="JAHOEL010000010">
    <property type="protein sequence ID" value="MBV3392166.1"/>
    <property type="molecule type" value="Genomic_DNA"/>
</dbReference>
<evidence type="ECO:0000313" key="3">
    <source>
        <dbReference type="EMBL" id="MBV3392166.1"/>
    </source>
</evidence>
<proteinExistence type="predicted"/>
<evidence type="ECO:0000313" key="4">
    <source>
        <dbReference type="Proteomes" id="UP001196408"/>
    </source>
</evidence>
<keyword evidence="1" id="KW-0472">Membrane</keyword>